<proteinExistence type="predicted"/>
<sequence>MPTNGVLFVATGQRELEVGRSYIEEAEQAAAQLNARTDLRTVLFTDRADLSGSPFSDVIEIEDPDYGFRDKVKCMKRTPFDRTLFLDTDTWVTTDIADIFSLLDNCALAVAHDPVHGERELAGVPSAFPEFNTGVLLYRNDPPVREFFDSWLRTFDEDTEDRISLDQPAFRKALFESDLRYVTLTREWNCRYNQNGMIAGEPRILHGRLPHPRKAERALKPGSVYRRTWFRLQSLRSRRYLPYYGKVAYRKLKRDGIRETVSQALEQV</sequence>
<name>A0ABD5WD84_9EURY</name>
<gene>
    <name evidence="1" type="ORF">ACFQL9_16470</name>
</gene>
<reference evidence="1 2" key="1">
    <citation type="journal article" date="2019" name="Int. J. Syst. Evol. Microbiol.">
        <title>The Global Catalogue of Microorganisms (GCM) 10K type strain sequencing project: providing services to taxonomists for standard genome sequencing and annotation.</title>
        <authorList>
            <consortium name="The Broad Institute Genomics Platform"/>
            <consortium name="The Broad Institute Genome Sequencing Center for Infectious Disease"/>
            <person name="Wu L."/>
            <person name="Ma J."/>
        </authorList>
    </citation>
    <scope>NUCLEOTIDE SEQUENCE [LARGE SCALE GENOMIC DNA]</scope>
    <source>
        <strain evidence="1 2">DT31</strain>
    </source>
</reference>
<dbReference type="SUPFAM" id="SSF53448">
    <property type="entry name" value="Nucleotide-diphospho-sugar transferases"/>
    <property type="match status" value="1"/>
</dbReference>
<evidence type="ECO:0000313" key="2">
    <source>
        <dbReference type="Proteomes" id="UP001596461"/>
    </source>
</evidence>
<dbReference type="RefSeq" id="WP_284031902.1">
    <property type="nucleotide sequence ID" value="NZ_CP126154.1"/>
</dbReference>
<organism evidence="1 2">
    <name type="scientific">Halobaculum lipolyticum</name>
    <dbReference type="NCBI Taxonomy" id="3032001"/>
    <lineage>
        <taxon>Archaea</taxon>
        <taxon>Methanobacteriati</taxon>
        <taxon>Methanobacteriota</taxon>
        <taxon>Stenosarchaea group</taxon>
        <taxon>Halobacteria</taxon>
        <taxon>Halobacteriales</taxon>
        <taxon>Haloferacaceae</taxon>
        <taxon>Halobaculum</taxon>
    </lineage>
</organism>
<dbReference type="Proteomes" id="UP001596461">
    <property type="component" value="Unassembled WGS sequence"/>
</dbReference>
<keyword evidence="2" id="KW-1185">Reference proteome</keyword>
<comment type="caution">
    <text evidence="1">The sequence shown here is derived from an EMBL/GenBank/DDBJ whole genome shotgun (WGS) entry which is preliminary data.</text>
</comment>
<dbReference type="GeneID" id="81123715"/>
<dbReference type="AlphaFoldDB" id="A0ABD5WD84"/>
<evidence type="ECO:0008006" key="3">
    <source>
        <dbReference type="Google" id="ProtNLM"/>
    </source>
</evidence>
<dbReference type="InterPro" id="IPR029044">
    <property type="entry name" value="Nucleotide-diphossugar_trans"/>
</dbReference>
<evidence type="ECO:0000313" key="1">
    <source>
        <dbReference type="EMBL" id="MFC7071241.1"/>
    </source>
</evidence>
<accession>A0ABD5WD84</accession>
<dbReference type="Gene3D" id="3.90.550.10">
    <property type="entry name" value="Spore Coat Polysaccharide Biosynthesis Protein SpsA, Chain A"/>
    <property type="match status" value="1"/>
</dbReference>
<protein>
    <recommendedName>
        <fullName evidence="3">Nucleotide-diphospho-sugar transferase domain-containing protein</fullName>
    </recommendedName>
</protein>
<dbReference type="EMBL" id="JBHTAH010000020">
    <property type="protein sequence ID" value="MFC7071241.1"/>
    <property type="molecule type" value="Genomic_DNA"/>
</dbReference>